<sequence>MNIDNKEGFVDTFLEHYLDRGFGSLSKSEIDTLVMYLLMEHSDLKHKSNFELSLQLQITESRIKTIKHKAKLLFLDNADEFIKAEFFSLLHQSKLQGERKQGAPAKIVMVIEDAFVKQGVQAKLKVLGHFADNSFNSEIVKITQSSFVDLIDHFFSQSEREKILQDVNQVIPEEDFIDFKALLQDFLSGVATKSGEKVVDLGAVFATGGASEIITLTETMKAFFGSDE</sequence>
<reference evidence="1 2" key="1">
    <citation type="journal article" date="2013" name="ISME J.">
        <title>Comparative genomics of pathogenic lineages of Vibrio nigripulchritudo identifies virulence-associated traits.</title>
        <authorList>
            <person name="Goudenege D."/>
            <person name="Labreuche Y."/>
            <person name="Krin E."/>
            <person name="Ansquer D."/>
            <person name="Mangenot S."/>
            <person name="Calteau A."/>
            <person name="Medigue C."/>
            <person name="Mazel D."/>
            <person name="Polz M.F."/>
            <person name="Le Roux F."/>
        </authorList>
    </citation>
    <scope>NUCLEOTIDE SEQUENCE [LARGE SCALE GENOMIC DNA]</scope>
    <source>
        <strain evidence="1 2">SOn1</strain>
    </source>
</reference>
<protein>
    <submittedName>
        <fullName evidence="1">Uncharacterized protein</fullName>
    </submittedName>
</protein>
<gene>
    <name evidence="1" type="ORF">VIBNISOn1_30018</name>
</gene>
<organism evidence="1 2">
    <name type="scientific">Vibrio nigripulchritudo SOn1</name>
    <dbReference type="NCBI Taxonomy" id="1238450"/>
    <lineage>
        <taxon>Bacteria</taxon>
        <taxon>Pseudomonadati</taxon>
        <taxon>Pseudomonadota</taxon>
        <taxon>Gammaproteobacteria</taxon>
        <taxon>Vibrionales</taxon>
        <taxon>Vibrionaceae</taxon>
        <taxon>Vibrio</taxon>
    </lineage>
</organism>
<proteinExistence type="predicted"/>
<comment type="caution">
    <text evidence="1">The sequence shown here is derived from an EMBL/GenBank/DDBJ whole genome shotgun (WGS) entry which is preliminary data.</text>
</comment>
<evidence type="ECO:0000313" key="1">
    <source>
        <dbReference type="EMBL" id="CCO47328.1"/>
    </source>
</evidence>
<dbReference type="Proteomes" id="UP000018211">
    <property type="component" value="Unassembled WGS sequence"/>
</dbReference>
<accession>A0AAV2VRJ9</accession>
<name>A0AAV2VRJ9_9VIBR</name>
<dbReference type="RefSeq" id="WP_022612171.1">
    <property type="nucleotide sequence ID" value="NZ_LK391965.1"/>
</dbReference>
<dbReference type="EMBL" id="CAOF01000120">
    <property type="protein sequence ID" value="CCO47328.1"/>
    <property type="molecule type" value="Genomic_DNA"/>
</dbReference>
<evidence type="ECO:0000313" key="2">
    <source>
        <dbReference type="Proteomes" id="UP000018211"/>
    </source>
</evidence>
<dbReference type="AlphaFoldDB" id="A0AAV2VRJ9"/>